<dbReference type="PANTHER" id="PTHR43918">
    <property type="entry name" value="ACETYLCHOLINESTERASE"/>
    <property type="match status" value="1"/>
</dbReference>
<evidence type="ECO:0000313" key="6">
    <source>
        <dbReference type="Proteomes" id="UP001500013"/>
    </source>
</evidence>
<name>A0ABN2RWS2_9MICO</name>
<proteinExistence type="inferred from homology"/>
<feature type="domain" description="Carboxylesterase type B" evidence="4">
    <location>
        <begin position="2"/>
        <end position="324"/>
    </location>
</feature>
<dbReference type="PROSITE" id="PS00122">
    <property type="entry name" value="CARBOXYLESTERASE_B_1"/>
    <property type="match status" value="1"/>
</dbReference>
<evidence type="ECO:0000256" key="1">
    <source>
        <dbReference type="ARBA" id="ARBA00005964"/>
    </source>
</evidence>
<dbReference type="EC" id="3.1.1.-" evidence="3"/>
<evidence type="ECO:0000256" key="2">
    <source>
        <dbReference type="ARBA" id="ARBA00022801"/>
    </source>
</evidence>
<comment type="caution">
    <text evidence="5">The sequence shown here is derived from an EMBL/GenBank/DDBJ whole genome shotgun (WGS) entry which is preliminary data.</text>
</comment>
<keyword evidence="6" id="KW-1185">Reference proteome</keyword>
<reference evidence="5 6" key="1">
    <citation type="journal article" date="2019" name="Int. J. Syst. Evol. Microbiol.">
        <title>The Global Catalogue of Microorganisms (GCM) 10K type strain sequencing project: providing services to taxonomists for standard genome sequencing and annotation.</title>
        <authorList>
            <consortium name="The Broad Institute Genomics Platform"/>
            <consortium name="The Broad Institute Genome Sequencing Center for Infectious Disease"/>
            <person name="Wu L."/>
            <person name="Ma J."/>
        </authorList>
    </citation>
    <scope>NUCLEOTIDE SEQUENCE [LARGE SCALE GENOMIC DNA]</scope>
    <source>
        <strain evidence="5 6">JCM 15628</strain>
    </source>
</reference>
<dbReference type="InterPro" id="IPR002018">
    <property type="entry name" value="CarbesteraseB"/>
</dbReference>
<dbReference type="Proteomes" id="UP001500013">
    <property type="component" value="Unassembled WGS sequence"/>
</dbReference>
<dbReference type="PANTHER" id="PTHR43918:SF4">
    <property type="entry name" value="CARBOXYLIC ESTER HYDROLASE"/>
    <property type="match status" value="1"/>
</dbReference>
<accession>A0ABN2RWS2</accession>
<dbReference type="Gene3D" id="3.40.50.1820">
    <property type="entry name" value="alpha/beta hydrolase"/>
    <property type="match status" value="1"/>
</dbReference>
<dbReference type="Pfam" id="PF00135">
    <property type="entry name" value="COesterase"/>
    <property type="match status" value="1"/>
</dbReference>
<gene>
    <name evidence="5" type="ORF">GCM10009817_15470</name>
</gene>
<protein>
    <recommendedName>
        <fullName evidence="3">Carboxylic ester hydrolase</fullName>
        <ecNumber evidence="3">3.1.1.-</ecNumber>
    </recommendedName>
</protein>
<keyword evidence="2 3" id="KW-0378">Hydrolase</keyword>
<sequence>MDPVVRVSGGLVRGVQRDGVNRFLGIPYAAPAVGADRYRAPRPVVPWEGERAATEHGATAAQSAYPAPMDTVLPSSVDPGDDYLSVSVWAPEGARSLPVMVWIHGGAFVRGASSVATYDGTAFARDGVVLVGINYRLGVPGFAVLERAPTNLGLRDQVAALEWVRDNVAAFGGNPDDVTVFGESAGGMSVATLMASPAAEGLFHRAVVQSGGGTAVCALEDARKVSAAIAAHLGVPATAEAFAELDPEAVVAAQTAIGLAIQADPDPARWGASVLRGGLGIMSLFPVVDGDIVPGVPEERIAQGAAAGIPLLIGTTRDEFRLFLVPTGVAGGITREMLPVLAARYGWPEGAVETYAGGRPDASPGDLVCAMLTDAAFRAPSARLAAGHHAAGGAVQVYELDWETPVAALGACHALELAFVFDSLARGALMAGEEAPQELAEQMHRAWVAFGRDGDAGWPRWSPEQPAVMVFDVPSGVVEGPRAEELAVWG</sequence>
<comment type="similarity">
    <text evidence="1 3">Belongs to the type-B carboxylesterase/lipase family.</text>
</comment>
<evidence type="ECO:0000313" key="5">
    <source>
        <dbReference type="EMBL" id="GAA1976122.1"/>
    </source>
</evidence>
<dbReference type="EMBL" id="BAAAPU010000006">
    <property type="protein sequence ID" value="GAA1976122.1"/>
    <property type="molecule type" value="Genomic_DNA"/>
</dbReference>
<dbReference type="InterPro" id="IPR029058">
    <property type="entry name" value="AB_hydrolase_fold"/>
</dbReference>
<dbReference type="RefSeq" id="WP_344060138.1">
    <property type="nucleotide sequence ID" value="NZ_BAAAPU010000006.1"/>
</dbReference>
<organism evidence="5 6">
    <name type="scientific">Terrabacter lapilli</name>
    <dbReference type="NCBI Taxonomy" id="436231"/>
    <lineage>
        <taxon>Bacteria</taxon>
        <taxon>Bacillati</taxon>
        <taxon>Actinomycetota</taxon>
        <taxon>Actinomycetes</taxon>
        <taxon>Micrococcales</taxon>
        <taxon>Intrasporangiaceae</taxon>
        <taxon>Terrabacter</taxon>
    </lineage>
</organism>
<dbReference type="SUPFAM" id="SSF53474">
    <property type="entry name" value="alpha/beta-Hydrolases"/>
    <property type="match status" value="1"/>
</dbReference>
<dbReference type="InterPro" id="IPR050654">
    <property type="entry name" value="AChE-related_enzymes"/>
</dbReference>
<evidence type="ECO:0000256" key="3">
    <source>
        <dbReference type="RuleBase" id="RU361235"/>
    </source>
</evidence>
<evidence type="ECO:0000259" key="4">
    <source>
        <dbReference type="Pfam" id="PF00135"/>
    </source>
</evidence>
<dbReference type="InterPro" id="IPR019826">
    <property type="entry name" value="Carboxylesterase_B_AS"/>
</dbReference>